<dbReference type="GO" id="GO:0005871">
    <property type="term" value="C:kinesin complex"/>
    <property type="evidence" value="ECO:0000318"/>
    <property type="project" value="GO_Central"/>
</dbReference>
<keyword evidence="1" id="KW-0493">Microtubule</keyword>
<name>A0A804Q5B9_MAIZE</name>
<dbReference type="FunCoup" id="A0A804Q5B9">
    <property type="interactions" value="1"/>
</dbReference>
<dbReference type="InterPro" id="IPR027640">
    <property type="entry name" value="Kinesin-like_fam"/>
</dbReference>
<feature type="domain" description="Kinesin motor" evidence="6">
    <location>
        <begin position="120"/>
        <end position="426"/>
    </location>
</feature>
<dbReference type="InterPro" id="IPR027417">
    <property type="entry name" value="P-loop_NTPase"/>
</dbReference>
<dbReference type="InterPro" id="IPR036961">
    <property type="entry name" value="Kinesin_motor_dom_sf"/>
</dbReference>
<evidence type="ECO:0000256" key="1">
    <source>
        <dbReference type="ARBA" id="ARBA00022701"/>
    </source>
</evidence>
<dbReference type="Pfam" id="PF00225">
    <property type="entry name" value="Kinesin"/>
    <property type="match status" value="1"/>
</dbReference>
<dbReference type="GO" id="GO:0005737">
    <property type="term" value="C:cytoplasm"/>
    <property type="evidence" value="ECO:0000318"/>
    <property type="project" value="GO_Central"/>
</dbReference>
<dbReference type="Gene3D" id="1.10.150.280">
    <property type="entry name" value="AF1531-like domain"/>
    <property type="match status" value="1"/>
</dbReference>
<evidence type="ECO:0000313" key="7">
    <source>
        <dbReference type="EnsemblPlants" id="Zm00001eb295370_P004"/>
    </source>
</evidence>
<evidence type="ECO:0000313" key="8">
    <source>
        <dbReference type="Proteomes" id="UP000007305"/>
    </source>
</evidence>
<dbReference type="InterPro" id="IPR001752">
    <property type="entry name" value="Kinesin_motor_dom"/>
</dbReference>
<dbReference type="Proteomes" id="UP000007305">
    <property type="component" value="Chromosome 6"/>
</dbReference>
<dbReference type="Pfam" id="PF12836">
    <property type="entry name" value="HHH_3"/>
    <property type="match status" value="1"/>
</dbReference>
<dbReference type="PANTHER" id="PTHR24115:SF908">
    <property type="entry name" value="KINESIN-LIKE PROTEIN KIN-10C"/>
    <property type="match status" value="1"/>
</dbReference>
<reference evidence="7" key="3">
    <citation type="submission" date="2021-05" db="UniProtKB">
        <authorList>
            <consortium name="EnsemblPlants"/>
        </authorList>
    </citation>
    <scope>IDENTIFICATION</scope>
    <source>
        <strain evidence="7">cv. B73</strain>
    </source>
</reference>
<feature type="region of interest" description="Disordered" evidence="5">
    <location>
        <begin position="1"/>
        <end position="34"/>
    </location>
</feature>
<evidence type="ECO:0007829" key="9">
    <source>
        <dbReference type="PeptideAtlas" id="A0A804Q5B9"/>
    </source>
</evidence>
<dbReference type="Gene3D" id="3.40.850.10">
    <property type="entry name" value="Kinesin motor domain"/>
    <property type="match status" value="1"/>
</dbReference>
<evidence type="ECO:0000256" key="5">
    <source>
        <dbReference type="SAM" id="MobiDB-lite"/>
    </source>
</evidence>
<accession>A0A804Q5B9</accession>
<evidence type="ECO:0000256" key="3">
    <source>
        <dbReference type="ARBA" id="ARBA00061615"/>
    </source>
</evidence>
<dbReference type="PROSITE" id="PS50067">
    <property type="entry name" value="KINESIN_MOTOR_2"/>
    <property type="match status" value="1"/>
</dbReference>
<reference evidence="7" key="2">
    <citation type="submission" date="2019-07" db="EMBL/GenBank/DDBJ databases">
        <authorList>
            <person name="Seetharam A."/>
            <person name="Woodhouse M."/>
            <person name="Cannon E."/>
        </authorList>
    </citation>
    <scope>NUCLEOTIDE SEQUENCE [LARGE SCALE GENOMIC DNA]</scope>
    <source>
        <strain evidence="7">cv. B73</strain>
    </source>
</reference>
<dbReference type="GO" id="GO:0005874">
    <property type="term" value="C:microtubule"/>
    <property type="evidence" value="ECO:0000318"/>
    <property type="project" value="GO_Central"/>
</dbReference>
<dbReference type="GO" id="GO:0008017">
    <property type="term" value="F:microtubule binding"/>
    <property type="evidence" value="ECO:0000318"/>
    <property type="project" value="GO_Central"/>
</dbReference>
<comment type="caution">
    <text evidence="4">Lacks conserved residue(s) required for the propagation of feature annotation.</text>
</comment>
<dbReference type="AlphaFoldDB" id="A0A804Q5B9"/>
<evidence type="ECO:0000256" key="2">
    <source>
        <dbReference type="ARBA" id="ARBA00023175"/>
    </source>
</evidence>
<proteinExistence type="evidence at protein level"/>
<dbReference type="GO" id="GO:0005524">
    <property type="term" value="F:ATP binding"/>
    <property type="evidence" value="ECO:0007669"/>
    <property type="project" value="InterPro"/>
</dbReference>
<feature type="region of interest" description="Disordered" evidence="5">
    <location>
        <begin position="49"/>
        <end position="78"/>
    </location>
</feature>
<dbReference type="SUPFAM" id="SSF52540">
    <property type="entry name" value="P-loop containing nucleoside triphosphate hydrolases"/>
    <property type="match status" value="1"/>
</dbReference>
<dbReference type="EnsemblPlants" id="Zm00001eb295370_T004">
    <property type="protein sequence ID" value="Zm00001eb295370_P004"/>
    <property type="gene ID" value="Zm00001eb295370"/>
</dbReference>
<evidence type="ECO:0000256" key="4">
    <source>
        <dbReference type="PROSITE-ProRule" id="PRU00283"/>
    </source>
</evidence>
<feature type="compositionally biased region" description="Low complexity" evidence="5">
    <location>
        <begin position="50"/>
        <end position="77"/>
    </location>
</feature>
<organism evidence="7 8">
    <name type="scientific">Zea mays</name>
    <name type="common">Maize</name>
    <dbReference type="NCBI Taxonomy" id="4577"/>
    <lineage>
        <taxon>Eukaryota</taxon>
        <taxon>Viridiplantae</taxon>
        <taxon>Streptophyta</taxon>
        <taxon>Embryophyta</taxon>
        <taxon>Tracheophyta</taxon>
        <taxon>Spermatophyta</taxon>
        <taxon>Magnoliopsida</taxon>
        <taxon>Liliopsida</taxon>
        <taxon>Poales</taxon>
        <taxon>Poaceae</taxon>
        <taxon>PACMAD clade</taxon>
        <taxon>Panicoideae</taxon>
        <taxon>Andropogonodae</taxon>
        <taxon>Andropogoneae</taxon>
        <taxon>Tripsacinae</taxon>
        <taxon>Zea</taxon>
    </lineage>
</organism>
<dbReference type="Gramene" id="Zm00001eb295370_T004">
    <property type="protein sequence ID" value="Zm00001eb295370_P004"/>
    <property type="gene ID" value="Zm00001eb295370"/>
</dbReference>
<comment type="similarity">
    <text evidence="3">Belongs to the TRAFAC class myosin-kinesin ATPase superfamily. Kinesin family. KIN-10 subfamily.</text>
</comment>
<dbReference type="InParanoid" id="A0A804Q5B9"/>
<dbReference type="GO" id="GO:0007018">
    <property type="term" value="P:microtubule-based movement"/>
    <property type="evidence" value="ECO:0000318"/>
    <property type="project" value="GO_Central"/>
</dbReference>
<keyword evidence="2" id="KW-0505">Motor protein</keyword>
<dbReference type="FunFam" id="3.40.850.10:FF:000098">
    <property type="entry name" value="Kinesin-like protein KIN-10C"/>
    <property type="match status" value="1"/>
</dbReference>
<dbReference type="FunFam" id="1.10.150.280:FF:000003">
    <property type="entry name" value="Kinesin-like protein KIN-10C"/>
    <property type="match status" value="1"/>
</dbReference>
<evidence type="ECO:0000259" key="6">
    <source>
        <dbReference type="PROSITE" id="PS50067"/>
    </source>
</evidence>
<dbReference type="InterPro" id="IPR010994">
    <property type="entry name" value="RuvA_2-like"/>
</dbReference>
<sequence>MPSCSSAPHSIGSLGRNSKGDEGRSGARRSSRATATTRNNFLFLLSGTVSSSPPSSSLPAAPDALRPSSSSSHPLHPIKGTMEEAACTAAPSLPYHSPWIRTAPVRVVAKICPGGDPTGSMQVSARVPDPANSSSASVSFVPIIKESALSNMTHRKHREHKLDWCYLNDDSYTDIFHNEVKQLVDKIFSSDGHNHACVVTCGSTSKTHLVIGSDHQPGLLTMAMERIFDYAKPIRATVSVSSYHVLQDSHVFDLLDPKNNEVLVREDADGRTHLKGLSMVEINSIQEFQNLCYDSDKHQNRTKVSKAKGHNGFIIFISKSDQNGKESSVSKMHFLELADHINDKQKSHGERFVQQNSKKSLYAVMDVVQALNSHQSFIPYRKSKITHILQDSLSKTGGALLIACLDEVSCQDAISTLSLASRSSQVVNEQRYNLSLITKGCSKSNVKLSVNNKNLSRSLLSSIQQQSPVLEKPYKTQVNNIAVKATRSLNANKRSETSTHSAKKTVNLVSASINLKHSGAKSILRERNFFIPTTNSSKEDKKTFVTTAVRKHESDMQENHNGTKNIVVSSEMQVVPCSMKEIVSSDMKEEDHSSPGFLAENLFADLGFTCSSNAADKTTEENPATVLQSSPKISDQLRKISNSLKLLNSMAPSIVKQKTDIVRPQSFDLVEAEPKTPEVNLKLWHAQDAQESLKARSTGIKKSLAKECLLFLNSANKEQLKSLKGIGEKRANYILELREESPLKEIDDLKSIIGMSKREVGNSTINICFGNNQSIVIQKMLHRRWRWWCISVSQVCVLGDVSTHGRKAELLPSAFCSVQIDKMMSKLISDSEMNE</sequence>
<dbReference type="GO" id="GO:0016887">
    <property type="term" value="F:ATP hydrolysis activity"/>
    <property type="evidence" value="ECO:0000318"/>
    <property type="project" value="GO_Central"/>
</dbReference>
<protein>
    <recommendedName>
        <fullName evidence="6">Kinesin motor domain-containing protein</fullName>
    </recommendedName>
</protein>
<keyword evidence="8" id="KW-1185">Reference proteome</keyword>
<dbReference type="SMART" id="SM00129">
    <property type="entry name" value="KISc"/>
    <property type="match status" value="1"/>
</dbReference>
<dbReference type="SUPFAM" id="SSF47781">
    <property type="entry name" value="RuvA domain 2-like"/>
    <property type="match status" value="1"/>
</dbReference>
<keyword evidence="9" id="KW-1267">Proteomics identification</keyword>
<dbReference type="GO" id="GO:0003777">
    <property type="term" value="F:microtubule motor activity"/>
    <property type="evidence" value="ECO:0000318"/>
    <property type="project" value="GO_Central"/>
</dbReference>
<dbReference type="PANTHER" id="PTHR24115">
    <property type="entry name" value="KINESIN-RELATED"/>
    <property type="match status" value="1"/>
</dbReference>
<gene>
    <name evidence="7" type="primary">LOC100278444</name>
</gene>
<reference evidence="8" key="1">
    <citation type="journal article" date="2009" name="Science">
        <title>The B73 maize genome: complexity, diversity, and dynamics.</title>
        <authorList>
            <person name="Schnable P.S."/>
            <person name="Ware D."/>
            <person name="Fulton R.S."/>
            <person name="Stein J.C."/>
            <person name="Wei F."/>
            <person name="Pasternak S."/>
            <person name="Liang C."/>
            <person name="Zhang J."/>
            <person name="Fulton L."/>
            <person name="Graves T.A."/>
            <person name="Minx P."/>
            <person name="Reily A.D."/>
            <person name="Courtney L."/>
            <person name="Kruchowski S.S."/>
            <person name="Tomlinson C."/>
            <person name="Strong C."/>
            <person name="Delehaunty K."/>
            <person name="Fronick C."/>
            <person name="Courtney B."/>
            <person name="Rock S.M."/>
            <person name="Belter E."/>
            <person name="Du F."/>
            <person name="Kim K."/>
            <person name="Abbott R.M."/>
            <person name="Cotton M."/>
            <person name="Levy A."/>
            <person name="Marchetto P."/>
            <person name="Ochoa K."/>
            <person name="Jackson S.M."/>
            <person name="Gillam B."/>
            <person name="Chen W."/>
            <person name="Yan L."/>
            <person name="Higginbotham J."/>
            <person name="Cardenas M."/>
            <person name="Waligorski J."/>
            <person name="Applebaum E."/>
            <person name="Phelps L."/>
            <person name="Falcone J."/>
            <person name="Kanchi K."/>
            <person name="Thane T."/>
            <person name="Scimone A."/>
            <person name="Thane N."/>
            <person name="Henke J."/>
            <person name="Wang T."/>
            <person name="Ruppert J."/>
            <person name="Shah N."/>
            <person name="Rotter K."/>
            <person name="Hodges J."/>
            <person name="Ingenthron E."/>
            <person name="Cordes M."/>
            <person name="Kohlberg S."/>
            <person name="Sgro J."/>
            <person name="Delgado B."/>
            <person name="Mead K."/>
            <person name="Chinwalla A."/>
            <person name="Leonard S."/>
            <person name="Crouse K."/>
            <person name="Collura K."/>
            <person name="Kudrna D."/>
            <person name="Currie J."/>
            <person name="He R."/>
            <person name="Angelova A."/>
            <person name="Rajasekar S."/>
            <person name="Mueller T."/>
            <person name="Lomeli R."/>
            <person name="Scara G."/>
            <person name="Ko A."/>
            <person name="Delaney K."/>
            <person name="Wissotski M."/>
            <person name="Lopez G."/>
            <person name="Campos D."/>
            <person name="Braidotti M."/>
            <person name="Ashley E."/>
            <person name="Golser W."/>
            <person name="Kim H."/>
            <person name="Lee S."/>
            <person name="Lin J."/>
            <person name="Dujmic Z."/>
            <person name="Kim W."/>
            <person name="Talag J."/>
            <person name="Zuccolo A."/>
            <person name="Fan C."/>
            <person name="Sebastian A."/>
            <person name="Kramer M."/>
            <person name="Spiegel L."/>
            <person name="Nascimento L."/>
            <person name="Zutavern T."/>
            <person name="Miller B."/>
            <person name="Ambroise C."/>
            <person name="Muller S."/>
            <person name="Spooner W."/>
            <person name="Narechania A."/>
            <person name="Ren L."/>
            <person name="Wei S."/>
            <person name="Kumari S."/>
            <person name="Faga B."/>
            <person name="Levy M.J."/>
            <person name="McMahan L."/>
            <person name="Van Buren P."/>
            <person name="Vaughn M.W."/>
            <person name="Ying K."/>
            <person name="Yeh C.-T."/>
            <person name="Emrich S.J."/>
            <person name="Jia Y."/>
            <person name="Kalyanaraman A."/>
            <person name="Hsia A.-P."/>
            <person name="Barbazuk W.B."/>
            <person name="Baucom R.S."/>
            <person name="Brutnell T.P."/>
            <person name="Carpita N.C."/>
            <person name="Chaparro C."/>
            <person name="Chia J.-M."/>
            <person name="Deragon J.-M."/>
            <person name="Estill J.C."/>
            <person name="Fu Y."/>
            <person name="Jeddeloh J.A."/>
            <person name="Han Y."/>
            <person name="Lee H."/>
            <person name="Li P."/>
            <person name="Lisch D.R."/>
            <person name="Liu S."/>
            <person name="Liu Z."/>
            <person name="Nagel D.H."/>
            <person name="McCann M.C."/>
            <person name="SanMiguel P."/>
            <person name="Myers A.M."/>
            <person name="Nettleton D."/>
            <person name="Nguyen J."/>
            <person name="Penning B.W."/>
            <person name="Ponnala L."/>
            <person name="Schneider K.L."/>
            <person name="Schwartz D.C."/>
            <person name="Sharma A."/>
            <person name="Soderlund C."/>
            <person name="Springer N.M."/>
            <person name="Sun Q."/>
            <person name="Wang H."/>
            <person name="Waterman M."/>
            <person name="Westerman R."/>
            <person name="Wolfgruber T.K."/>
            <person name="Yang L."/>
            <person name="Yu Y."/>
            <person name="Zhang L."/>
            <person name="Zhou S."/>
            <person name="Zhu Q."/>
            <person name="Bennetzen J.L."/>
            <person name="Dawe R.K."/>
            <person name="Jiang J."/>
            <person name="Jiang N."/>
            <person name="Presting G.G."/>
            <person name="Wessler S.R."/>
            <person name="Aluru S."/>
            <person name="Martienssen R.A."/>
            <person name="Clifton S.W."/>
            <person name="McCombie W.R."/>
            <person name="Wing R.A."/>
            <person name="Wilson R.K."/>
        </authorList>
    </citation>
    <scope>NUCLEOTIDE SEQUENCE [LARGE SCALE GENOMIC DNA]</scope>
    <source>
        <strain evidence="8">cv. B73</strain>
    </source>
</reference>